<comment type="caution">
    <text evidence="4">The sequence shown here is derived from an EMBL/GenBank/DDBJ whole genome shotgun (WGS) entry which is preliminary data.</text>
</comment>
<feature type="region of interest" description="Disordered" evidence="1">
    <location>
        <begin position="1024"/>
        <end position="1070"/>
    </location>
</feature>
<name>A0AAV9QUG1_9TELE</name>
<dbReference type="SUPFAM" id="SSF50729">
    <property type="entry name" value="PH domain-like"/>
    <property type="match status" value="1"/>
</dbReference>
<feature type="compositionally biased region" description="Polar residues" evidence="1">
    <location>
        <begin position="966"/>
        <end position="980"/>
    </location>
</feature>
<evidence type="ECO:0000313" key="4">
    <source>
        <dbReference type="EMBL" id="KAK5599962.1"/>
    </source>
</evidence>
<dbReference type="PANTHER" id="PTHR45845:SF2">
    <property type="entry name" value="RIKEN CDNA D630003M21 GENE"/>
    <property type="match status" value="1"/>
</dbReference>
<protein>
    <recommendedName>
        <fullName evidence="6">Pleckstrin-like proteiny domain-containing family G member 4B</fullName>
    </recommendedName>
</protein>
<feature type="region of interest" description="Disordered" evidence="1">
    <location>
        <begin position="1090"/>
        <end position="1114"/>
    </location>
</feature>
<feature type="region of interest" description="Disordered" evidence="1">
    <location>
        <begin position="1693"/>
        <end position="1721"/>
    </location>
</feature>
<dbReference type="CDD" id="cd00160">
    <property type="entry name" value="RhoGEF"/>
    <property type="match status" value="1"/>
</dbReference>
<feature type="compositionally biased region" description="Polar residues" evidence="1">
    <location>
        <begin position="396"/>
        <end position="412"/>
    </location>
</feature>
<organism evidence="4 5">
    <name type="scientific">Crenichthys baileyi</name>
    <name type="common">White River springfish</name>
    <dbReference type="NCBI Taxonomy" id="28760"/>
    <lineage>
        <taxon>Eukaryota</taxon>
        <taxon>Metazoa</taxon>
        <taxon>Chordata</taxon>
        <taxon>Craniata</taxon>
        <taxon>Vertebrata</taxon>
        <taxon>Euteleostomi</taxon>
        <taxon>Actinopterygii</taxon>
        <taxon>Neopterygii</taxon>
        <taxon>Teleostei</taxon>
        <taxon>Neoteleostei</taxon>
        <taxon>Acanthomorphata</taxon>
        <taxon>Ovalentaria</taxon>
        <taxon>Atherinomorphae</taxon>
        <taxon>Cyprinodontiformes</taxon>
        <taxon>Goodeidae</taxon>
        <taxon>Crenichthys</taxon>
    </lineage>
</organism>
<dbReference type="PROSITE" id="PS50010">
    <property type="entry name" value="DH_2"/>
    <property type="match status" value="1"/>
</dbReference>
<evidence type="ECO:0008006" key="6">
    <source>
        <dbReference type="Google" id="ProtNLM"/>
    </source>
</evidence>
<evidence type="ECO:0000259" key="2">
    <source>
        <dbReference type="PROSITE" id="PS50003"/>
    </source>
</evidence>
<feature type="domain" description="DH" evidence="3">
    <location>
        <begin position="1192"/>
        <end position="1396"/>
    </location>
</feature>
<dbReference type="SMART" id="SM00233">
    <property type="entry name" value="PH"/>
    <property type="match status" value="1"/>
</dbReference>
<accession>A0AAV9QUG1</accession>
<dbReference type="GO" id="GO:0005085">
    <property type="term" value="F:guanyl-nucleotide exchange factor activity"/>
    <property type="evidence" value="ECO:0007669"/>
    <property type="project" value="InterPro"/>
</dbReference>
<evidence type="ECO:0000256" key="1">
    <source>
        <dbReference type="SAM" id="MobiDB-lite"/>
    </source>
</evidence>
<dbReference type="InterPro" id="IPR011993">
    <property type="entry name" value="PH-like_dom_sf"/>
</dbReference>
<feature type="compositionally biased region" description="Basic and acidic residues" evidence="1">
    <location>
        <begin position="1046"/>
        <end position="1066"/>
    </location>
</feature>
<dbReference type="InterPro" id="IPR001849">
    <property type="entry name" value="PH_domain"/>
</dbReference>
<dbReference type="Gene3D" id="1.20.900.10">
    <property type="entry name" value="Dbl homology (DH) domain"/>
    <property type="match status" value="1"/>
</dbReference>
<evidence type="ECO:0000313" key="5">
    <source>
        <dbReference type="Proteomes" id="UP001311232"/>
    </source>
</evidence>
<dbReference type="PROSITE" id="PS50003">
    <property type="entry name" value="PH_DOMAIN"/>
    <property type="match status" value="1"/>
</dbReference>
<feature type="compositionally biased region" description="Polar residues" evidence="1">
    <location>
        <begin position="1004"/>
        <end position="1015"/>
    </location>
</feature>
<feature type="compositionally biased region" description="Polar residues" evidence="1">
    <location>
        <begin position="1031"/>
        <end position="1042"/>
    </location>
</feature>
<dbReference type="SUPFAM" id="SSF48065">
    <property type="entry name" value="DBL homology domain (DH-domain)"/>
    <property type="match status" value="1"/>
</dbReference>
<dbReference type="Gene3D" id="2.30.29.30">
    <property type="entry name" value="Pleckstrin-homology domain (PH domain)/Phosphotyrosine-binding domain (PTB)"/>
    <property type="match status" value="1"/>
</dbReference>
<feature type="compositionally biased region" description="Polar residues" evidence="1">
    <location>
        <begin position="1090"/>
        <end position="1108"/>
    </location>
</feature>
<dbReference type="Pfam" id="PF00621">
    <property type="entry name" value="RhoGEF"/>
    <property type="match status" value="1"/>
</dbReference>
<feature type="region of interest" description="Disordered" evidence="1">
    <location>
        <begin position="1578"/>
        <end position="1626"/>
    </location>
</feature>
<feature type="domain" description="PH" evidence="2">
    <location>
        <begin position="1408"/>
        <end position="1515"/>
    </location>
</feature>
<gene>
    <name evidence="4" type="ORF">CRENBAI_012991</name>
</gene>
<feature type="compositionally biased region" description="Low complexity" evidence="1">
    <location>
        <begin position="1579"/>
        <end position="1601"/>
    </location>
</feature>
<keyword evidence="5" id="KW-1185">Reference proteome</keyword>
<sequence length="1779" mass="200064">MSLTNLDSLEGSIQNLLSALYPPYEATAPTLLHQLFQIIDGRYQRDALRCFLDFLVPAKHILDTVQQAACAQYSNVLFLCEGWPLCLRDQVVVQLAPINPSLLQPGDFYLQVTPFCDQSARIVVCSLLKEEGLTVGVVEETPVPETSYPCIFSSGWLDELNQDRQGAPLRQCLVATERGVKSGPEYNPVTIQNSVLTSSPHPAAFSVETRICPAKHGIAVSLCLVDTRTPSSSQVPFFDSLDPPQCVRTVRFAEKPCTPCMARRRGGDVTKTQELRCRYRDSYQAALQNPVTFGAENNRGNMLAVVEEDTDTSQSAVVDTSEKCELIIVEGQIVRRKENSNSQTEIPQLHVVKCKNSTAFRLVSPKINRKKNVIPVAEQLDTKRINHQETEDRFQMNPSSLAETHRTSQQLSARPRPDYLPLGSPDPRAHPVYSGLSYLTGCRDRIGRAIIELYGHHRGWESTVTSHELFQMLLYFYSITRKEIREAGMMLIFDARRKNPQPQFYKALMALHEWSPRAVNSLVLLVDKHNNHQPERCPGIQTDLVTSMKALLKLVEVNQLSSSLDGTAHGYCDWLELHQRLFPFVNNLHEASSLLLRAISKLEELQMTETVQAVQQCMMDRRTLMRDVLADSRLVSLQRDGGAILARLRKESDLKYPHCEDLSDAVDSVTSLYNYVEEQAHVLVQRTNASLEHLEYLLQLREMEEHFMQIQQWFRVEGERHLLEVESVEDSGDRMEQILNIFTGFLIEANDRRHHAMSLVSEAERLQQSGLSYPETGVFRALICTFKSDLEDFLCRAEACGRELQNMVNLCDFCQEAVELANECTEYLNFTEARNHTIRASESAAWVGQTNSQLVQNQSKDPCPNTSLCQSDVQASPDRQILQSFQERFLHFSSEKFQEMKAEASSLQGSQGMHVWNAAWLRFHVAQKQLQERMQRLDKICHQQEDPCSSCEGHFVDVVSTNVQTASPGGQRLVVQSTPGPQHPQREGILPGAEALGKRKPVLDSNSPNSTTGACSNIIIKPEGNIDAGTNRESQAPQQSPHRSARKTEREARKRQTGRSRSERDAAALSQSHPVGCQWFPWRRGLAARSVSQDSSTTRAPTFDSTPGEQGARLPSCCSHHGQPSCRILQEAQKFQISRHGSFCSDNSCVSDRGPAGSNGAECCKISSLPQERYGRAFCLSGPQENASSALRLQHVMEELVFTEREYVRSLGYILTHYLPLMERLDIPQDLRGKRGVIFGNLEKVYDFHSHYFLPELEACERQPAMVARCFLRHGESFGLYALYSKNKPQSDALILHRRHDIFKKKQQELGDLMDLSSYLLRPIQRISKYSLLLQDMLALVGSCKSKQHNTAVWTHGVCSGLAASDPTRIERDRERNEIQAAADLIQFQMRHGNDLLTMDAIQDCDVNLKEQGQLIRQDEFTVFFRKKKCVRRVFLFEHLILFSKPKRTDIGNDVYVYKQSFKTNDIGMTHNSGVSGLCFEIWFRRRKSEDTYTLKASSTEVKKAWTTDLERILWNQAAHSRDLRLQERVFMGTGRSPFMDIQPSDAAICDRAVGCVLPGRIPVACCSHRGLDYPRPHSIGSGSTASTTLSQSSSSSGRGSLPPTGYLGNLSLGADTNPGVGSFPEAVTENELNSHHLLQHHPHPHFDSTDSSGESMNLYSSPDHSCLSALSAEVVDDSSPMSQRSEQKLIVGRAASLRKDSSPAVTRKKPGVPPKPPHLAKPQRYLQFTALLCPSYRTLLAVRRLGAPPVRRGMITEISAEAPVLDRRRLLEDDEEPR</sequence>
<dbReference type="EMBL" id="JAHHUM010002906">
    <property type="protein sequence ID" value="KAK5599962.1"/>
    <property type="molecule type" value="Genomic_DNA"/>
</dbReference>
<dbReference type="PANTHER" id="PTHR45845">
    <property type="entry name" value="RHO GUANINE NUCLEOTIDE EXCHANGE FACTOR-RELATED"/>
    <property type="match status" value="1"/>
</dbReference>
<feature type="compositionally biased region" description="Polar residues" evidence="1">
    <location>
        <begin position="1650"/>
        <end position="1661"/>
    </location>
</feature>
<dbReference type="SMART" id="SM00325">
    <property type="entry name" value="RhoGEF"/>
    <property type="match status" value="1"/>
</dbReference>
<dbReference type="InterPro" id="IPR035899">
    <property type="entry name" value="DBL_dom_sf"/>
</dbReference>
<reference evidence="4 5" key="1">
    <citation type="submission" date="2021-06" db="EMBL/GenBank/DDBJ databases">
        <authorList>
            <person name="Palmer J.M."/>
        </authorList>
    </citation>
    <scope>NUCLEOTIDE SEQUENCE [LARGE SCALE GENOMIC DNA]</scope>
    <source>
        <strain evidence="4 5">MEX-2019</strain>
        <tissue evidence="4">Muscle</tissue>
    </source>
</reference>
<proteinExistence type="predicted"/>
<dbReference type="InterPro" id="IPR052231">
    <property type="entry name" value="Rho_GEF_signaling-related"/>
</dbReference>
<dbReference type="InterPro" id="IPR055251">
    <property type="entry name" value="SOS1_NGEF_PH"/>
</dbReference>
<dbReference type="InterPro" id="IPR000219">
    <property type="entry name" value="DH_dom"/>
</dbReference>
<evidence type="ECO:0000259" key="3">
    <source>
        <dbReference type="PROSITE" id="PS50010"/>
    </source>
</evidence>
<dbReference type="Proteomes" id="UP001311232">
    <property type="component" value="Unassembled WGS sequence"/>
</dbReference>
<feature type="region of interest" description="Disordered" evidence="1">
    <location>
        <begin position="966"/>
        <end position="989"/>
    </location>
</feature>
<feature type="region of interest" description="Disordered" evidence="1">
    <location>
        <begin position="390"/>
        <end position="426"/>
    </location>
</feature>
<dbReference type="CDD" id="cd13242">
    <property type="entry name" value="PH_puratrophin-1"/>
    <property type="match status" value="1"/>
</dbReference>
<dbReference type="Pfam" id="PF22697">
    <property type="entry name" value="SOS1_NGEF_PH"/>
    <property type="match status" value="1"/>
</dbReference>
<feature type="region of interest" description="Disordered" evidence="1">
    <location>
        <begin position="999"/>
        <end position="1018"/>
    </location>
</feature>
<feature type="region of interest" description="Disordered" evidence="1">
    <location>
        <begin position="1639"/>
        <end position="1661"/>
    </location>
</feature>